<keyword evidence="1" id="KW-0472">Membrane</keyword>
<proteinExistence type="predicted"/>
<keyword evidence="3" id="KW-1185">Reference proteome</keyword>
<protein>
    <submittedName>
        <fullName evidence="2">Uncharacterized protein</fullName>
    </submittedName>
</protein>
<evidence type="ECO:0000256" key="1">
    <source>
        <dbReference type="SAM" id="Phobius"/>
    </source>
</evidence>
<dbReference type="EMBL" id="JAIXMP010000007">
    <property type="protein sequence ID" value="KAI9270708.1"/>
    <property type="molecule type" value="Genomic_DNA"/>
</dbReference>
<name>A0AAD5PGR6_9FUNG</name>
<feature type="transmembrane region" description="Helical" evidence="1">
    <location>
        <begin position="159"/>
        <end position="183"/>
    </location>
</feature>
<reference evidence="2" key="2">
    <citation type="submission" date="2023-02" db="EMBL/GenBank/DDBJ databases">
        <authorList>
            <consortium name="DOE Joint Genome Institute"/>
            <person name="Mondo S.J."/>
            <person name="Chang Y."/>
            <person name="Wang Y."/>
            <person name="Ahrendt S."/>
            <person name="Andreopoulos W."/>
            <person name="Barry K."/>
            <person name="Beard J."/>
            <person name="Benny G.L."/>
            <person name="Blankenship S."/>
            <person name="Bonito G."/>
            <person name="Cuomo C."/>
            <person name="Desiro A."/>
            <person name="Gervers K.A."/>
            <person name="Hundley H."/>
            <person name="Kuo A."/>
            <person name="LaButti K."/>
            <person name="Lang B.F."/>
            <person name="Lipzen A."/>
            <person name="O'Donnell K."/>
            <person name="Pangilinan J."/>
            <person name="Reynolds N."/>
            <person name="Sandor L."/>
            <person name="Smith M.W."/>
            <person name="Tsang A."/>
            <person name="Grigoriev I.V."/>
            <person name="Stajich J.E."/>
            <person name="Spatafora J.W."/>
        </authorList>
    </citation>
    <scope>NUCLEOTIDE SEQUENCE</scope>
    <source>
        <strain evidence="2">RSA 2281</strain>
    </source>
</reference>
<reference evidence="2" key="1">
    <citation type="journal article" date="2022" name="IScience">
        <title>Evolution of zygomycete secretomes and the origins of terrestrial fungal ecologies.</title>
        <authorList>
            <person name="Chang Y."/>
            <person name="Wang Y."/>
            <person name="Mondo S."/>
            <person name="Ahrendt S."/>
            <person name="Andreopoulos W."/>
            <person name="Barry K."/>
            <person name="Beard J."/>
            <person name="Benny G.L."/>
            <person name="Blankenship S."/>
            <person name="Bonito G."/>
            <person name="Cuomo C."/>
            <person name="Desiro A."/>
            <person name="Gervers K.A."/>
            <person name="Hundley H."/>
            <person name="Kuo A."/>
            <person name="LaButti K."/>
            <person name="Lang B.F."/>
            <person name="Lipzen A."/>
            <person name="O'Donnell K."/>
            <person name="Pangilinan J."/>
            <person name="Reynolds N."/>
            <person name="Sandor L."/>
            <person name="Smith M.E."/>
            <person name="Tsang A."/>
            <person name="Grigoriev I.V."/>
            <person name="Stajich J.E."/>
            <person name="Spatafora J.W."/>
        </authorList>
    </citation>
    <scope>NUCLEOTIDE SEQUENCE</scope>
    <source>
        <strain evidence="2">RSA 2281</strain>
    </source>
</reference>
<comment type="caution">
    <text evidence="2">The sequence shown here is derived from an EMBL/GenBank/DDBJ whole genome shotgun (WGS) entry which is preliminary data.</text>
</comment>
<evidence type="ECO:0000313" key="2">
    <source>
        <dbReference type="EMBL" id="KAI9270708.1"/>
    </source>
</evidence>
<dbReference type="Proteomes" id="UP001209540">
    <property type="component" value="Unassembled WGS sequence"/>
</dbReference>
<organism evidence="2 3">
    <name type="scientific">Phascolomyces articulosus</name>
    <dbReference type="NCBI Taxonomy" id="60185"/>
    <lineage>
        <taxon>Eukaryota</taxon>
        <taxon>Fungi</taxon>
        <taxon>Fungi incertae sedis</taxon>
        <taxon>Mucoromycota</taxon>
        <taxon>Mucoromycotina</taxon>
        <taxon>Mucoromycetes</taxon>
        <taxon>Mucorales</taxon>
        <taxon>Lichtheimiaceae</taxon>
        <taxon>Phascolomyces</taxon>
    </lineage>
</organism>
<accession>A0AAD5PGR6</accession>
<feature type="transmembrane region" description="Helical" evidence="1">
    <location>
        <begin position="20"/>
        <end position="39"/>
    </location>
</feature>
<keyword evidence="1" id="KW-1133">Transmembrane helix</keyword>
<evidence type="ECO:0000313" key="3">
    <source>
        <dbReference type="Proteomes" id="UP001209540"/>
    </source>
</evidence>
<sequence length="200" mass="22660">MGYDIFIEKKFKAICVLSLVYAAVFALLLIGSYRIYILAHRHTIYSVIKYSPLSQNDREYLLLEKEQEKTVIQNYPDVSGEAPDKGQVAVIAHDHHNILEIMSSHHINNQRSFSGAKKNHCIYNCCSISNSTNELYPALPTIQKDLNTMATVTNITRTFLFFSIYITVAVPLIMIGPLSSIWASYADVYGILTIEYISDK</sequence>
<gene>
    <name evidence="2" type="ORF">BDA99DRAFT_534820</name>
</gene>
<dbReference type="AlphaFoldDB" id="A0AAD5PGR6"/>
<keyword evidence="1" id="KW-0812">Transmembrane</keyword>